<feature type="region of interest" description="Disordered" evidence="1">
    <location>
        <begin position="28"/>
        <end position="132"/>
    </location>
</feature>
<feature type="region of interest" description="Disordered" evidence="1">
    <location>
        <begin position="873"/>
        <end position="894"/>
    </location>
</feature>
<accession>A0A9J7N4W6</accession>
<dbReference type="InterPro" id="IPR058570">
    <property type="entry name" value="HROB_OB"/>
</dbReference>
<reference evidence="3" key="1">
    <citation type="journal article" date="2020" name="Nat. Ecol. Evol.">
        <title>Deeply conserved synteny resolves early events in vertebrate evolution.</title>
        <authorList>
            <person name="Simakov O."/>
            <person name="Marletaz F."/>
            <person name="Yue J.X."/>
            <person name="O'Connell B."/>
            <person name="Jenkins J."/>
            <person name="Brandt A."/>
            <person name="Calef R."/>
            <person name="Tung C.H."/>
            <person name="Huang T.K."/>
            <person name="Schmutz J."/>
            <person name="Satoh N."/>
            <person name="Yu J.K."/>
            <person name="Putnam N.H."/>
            <person name="Green R.E."/>
            <person name="Rokhsar D.S."/>
        </authorList>
    </citation>
    <scope>NUCLEOTIDE SEQUENCE [LARGE SCALE GENOMIC DNA]</scope>
    <source>
        <strain evidence="3">S238N-H82</strain>
    </source>
</reference>
<feature type="region of interest" description="Disordered" evidence="1">
    <location>
        <begin position="581"/>
        <end position="644"/>
    </location>
</feature>
<proteinExistence type="predicted"/>
<dbReference type="Proteomes" id="UP000001554">
    <property type="component" value="Chromosome 10"/>
</dbReference>
<feature type="compositionally biased region" description="Polar residues" evidence="1">
    <location>
        <begin position="461"/>
        <end position="477"/>
    </location>
</feature>
<feature type="region of interest" description="Disordered" evidence="1">
    <location>
        <begin position="168"/>
        <end position="223"/>
    </location>
</feature>
<feature type="compositionally biased region" description="Low complexity" evidence="1">
    <location>
        <begin position="49"/>
        <end position="59"/>
    </location>
</feature>
<dbReference type="RefSeq" id="XP_035689596.1">
    <property type="nucleotide sequence ID" value="XM_035833703.1"/>
</dbReference>
<dbReference type="AlphaFoldDB" id="A0A9J7N4W6"/>
<feature type="compositionally biased region" description="Low complexity" evidence="1">
    <location>
        <begin position="168"/>
        <end position="183"/>
    </location>
</feature>
<feature type="compositionally biased region" description="Polar residues" evidence="1">
    <location>
        <begin position="31"/>
        <end position="48"/>
    </location>
</feature>
<dbReference type="Pfam" id="PF15072">
    <property type="entry name" value="HROB"/>
    <property type="match status" value="1"/>
</dbReference>
<feature type="domain" description="Homologous recombination OB-fold protein OB-fold" evidence="2">
    <location>
        <begin position="684"/>
        <end position="765"/>
    </location>
</feature>
<feature type="compositionally biased region" description="Polar residues" evidence="1">
    <location>
        <begin position="360"/>
        <end position="383"/>
    </location>
</feature>
<feature type="compositionally biased region" description="Polar residues" evidence="1">
    <location>
        <begin position="60"/>
        <end position="74"/>
    </location>
</feature>
<dbReference type="InterPro" id="IPR028045">
    <property type="entry name" value="HROB"/>
</dbReference>
<feature type="compositionally biased region" description="Polar residues" evidence="1">
    <location>
        <begin position="210"/>
        <end position="219"/>
    </location>
</feature>
<organism evidence="3 4">
    <name type="scientific">Branchiostoma floridae</name>
    <name type="common">Florida lancelet</name>
    <name type="synonym">Amphioxus</name>
    <dbReference type="NCBI Taxonomy" id="7739"/>
    <lineage>
        <taxon>Eukaryota</taxon>
        <taxon>Metazoa</taxon>
        <taxon>Chordata</taxon>
        <taxon>Cephalochordata</taxon>
        <taxon>Leptocardii</taxon>
        <taxon>Amphioxiformes</taxon>
        <taxon>Branchiostomatidae</taxon>
        <taxon>Branchiostoma</taxon>
    </lineage>
</organism>
<dbReference type="KEGG" id="bfo:118424897"/>
<feature type="compositionally biased region" description="Polar residues" evidence="1">
    <location>
        <begin position="423"/>
        <end position="441"/>
    </location>
</feature>
<feature type="region of interest" description="Disordered" evidence="1">
    <location>
        <begin position="505"/>
        <end position="559"/>
    </location>
</feature>
<feature type="region of interest" description="Disordered" evidence="1">
    <location>
        <begin position="236"/>
        <end position="383"/>
    </location>
</feature>
<evidence type="ECO:0000313" key="4">
    <source>
        <dbReference type="RefSeq" id="XP_035689596.1"/>
    </source>
</evidence>
<feature type="compositionally biased region" description="Polar residues" evidence="1">
    <location>
        <begin position="282"/>
        <end position="291"/>
    </location>
</feature>
<dbReference type="GO" id="GO:0000725">
    <property type="term" value="P:recombinational repair"/>
    <property type="evidence" value="ECO:0007669"/>
    <property type="project" value="InterPro"/>
</dbReference>
<feature type="compositionally biased region" description="Low complexity" evidence="1">
    <location>
        <begin position="335"/>
        <end position="348"/>
    </location>
</feature>
<protein>
    <submittedName>
        <fullName evidence="4">Uncharacterized protein LOC118424897</fullName>
    </submittedName>
</protein>
<reference evidence="4" key="2">
    <citation type="submission" date="2025-08" db="UniProtKB">
        <authorList>
            <consortium name="RefSeq"/>
        </authorList>
    </citation>
    <scope>IDENTIFICATION</scope>
    <source>
        <strain evidence="4">S238N-H82</strain>
        <tissue evidence="4">Testes</tissue>
    </source>
</reference>
<dbReference type="PANTHER" id="PTHR14523:SF1">
    <property type="entry name" value="HOMOLOGOUS RECOMBINATION OB-FOLD PROTEIN"/>
    <property type="match status" value="1"/>
</dbReference>
<feature type="region of interest" description="Disordered" evidence="1">
    <location>
        <begin position="423"/>
        <end position="488"/>
    </location>
</feature>
<sequence length="918" mass="97542">MAGQGSLFSIGDDDLDLGDEDFLLAEAASMAPTTAPANSTNSRPSLQQNNNTKTTINKKSPTSDQLPLTNSSVNSSFLGSFDDDFGDDNIGSFLTKRRSSDSPVLGVQPPKKQTKTSNSPSENNAAKVSSTLQGREQKIGGITFNNVDGPSVQGRSQLQAILNKIQGLSSSSNQTQLQSGSGLRMPVADSTQSPAGKTSKPGKFVFKPVNKTSPNSPSVPSGAGFTLRPNNVFNANGGRVSAVSPNMGGSPLLTSGVQKSPTDNHNGESPGATGRLSRLLGGTSNNSNSTKDGFGQGGNDMAELSKGNSLSKVGSTYSVSTQLRTPTVSDAGDTSSSSQLRNSASLQNRPASKGHVFGSKVNNSQQLRVPEANNDSLPSTVSSGLMQCNPGIQTTRGLRNPADTQFNSSGIRNTMGSTEGIQNAMGSKGTLGTSQSMQPRFTQARPRLPQRGGHSFAPRTGNISSTPRHTGQYSTPRVPQPAGMVAPRMQQTPRFQQTPRMQYTPTMHQTPRMPQGRGGPIRQRSPNGPSSGLYNSSFGQNTLSEQQGQTGSPGSFLSPQTPVCTSRLLKLCNASKPKDLTPRVKKRKFPGPAGILPKLSEDKQLDDVAVATPQTPSHSAMARKPKDEDLSSSQLSQEDPRRGSWDTMKKELGLHEDNSSCILGKNNIALVLRRASLKLLPQGKVPQLCVWVKLLSLDGRNGSVVFRDHTGEMQGTIHQKVLEEYPSDIKVGTTLVLRQVGVFSPSARNHYLNITLNNIVQVYPPGTKSGITSTPSSQDSPELNLSPAPSWLKFQDTSPTCTRGVVSQRTSTTRGDTQNTRQHVQQVPLSSAVVQNTTTVGIGDTQKTRQHVQQSLLSSALGQNTAQVSNVVASGATGNPTNTGSDGGKQQQNVDELWGEDNLDELLEDIGEEMFGDF</sequence>
<feature type="compositionally biased region" description="Polar residues" evidence="1">
    <location>
        <begin position="524"/>
        <end position="559"/>
    </location>
</feature>
<dbReference type="PANTHER" id="PTHR14523">
    <property type="entry name" value="UNCHARACTERIZED PROTEIN C17ORF53 HOMOLOG"/>
    <property type="match status" value="1"/>
</dbReference>
<evidence type="ECO:0000259" key="2">
    <source>
        <dbReference type="Pfam" id="PF15072"/>
    </source>
</evidence>
<evidence type="ECO:0000256" key="1">
    <source>
        <dbReference type="SAM" id="MobiDB-lite"/>
    </source>
</evidence>
<feature type="compositionally biased region" description="Polar residues" evidence="1">
    <location>
        <begin position="795"/>
        <end position="830"/>
    </location>
</feature>
<dbReference type="OrthoDB" id="21443at2759"/>
<gene>
    <name evidence="4" type="primary">LOC118424897</name>
</gene>
<name>A0A9J7N4W6_BRAFL</name>
<feature type="region of interest" description="Disordered" evidence="1">
    <location>
        <begin position="769"/>
        <end position="830"/>
    </location>
</feature>
<feature type="compositionally biased region" description="Polar residues" evidence="1">
    <location>
        <begin position="769"/>
        <end position="783"/>
    </location>
</feature>
<dbReference type="GeneID" id="118424897"/>
<feature type="compositionally biased region" description="Polar residues" evidence="1">
    <location>
        <begin position="252"/>
        <end position="264"/>
    </location>
</feature>
<evidence type="ECO:0000313" key="3">
    <source>
        <dbReference type="Proteomes" id="UP000001554"/>
    </source>
</evidence>
<keyword evidence="3" id="KW-1185">Reference proteome</keyword>
<feature type="compositionally biased region" description="Polar residues" evidence="1">
    <location>
        <begin position="115"/>
        <end position="132"/>
    </location>
</feature>
<feature type="compositionally biased region" description="Polar residues" evidence="1">
    <location>
        <begin position="306"/>
        <end position="334"/>
    </location>
</feature>